<feature type="compositionally biased region" description="Polar residues" evidence="1">
    <location>
        <begin position="247"/>
        <end position="258"/>
    </location>
</feature>
<sequence>MNTSQSTAANTAAGPGRTGLGTSTGQRLPVPPRERKPALAALAVLLILGGALTSAYLVMASGERVSAIRVAQPVAAGQRIPADALEEVQIGNTGIEFIGWAERADVSRAFAAVPLVKGALLTNGMVARTDAATDGRVIVGLALKPGQMPADGLSAGDRVSLYGVGGQNTSGVRAGTTLAEDAIVIGVAGGGDRTLQSDQTMISIAVPPAQAPQVAQAASAGAVAVARVPIGTKVPGAPTVPGGQTSGGQNPTGQNPSERNAGGQDPGEQTSGAPSPGGQDPNQRATTPAGSG</sequence>
<evidence type="ECO:0000313" key="3">
    <source>
        <dbReference type="EMBL" id="MBC6464701.1"/>
    </source>
</evidence>
<organism evidence="3 4">
    <name type="scientific">Actinomadura alba</name>
    <dbReference type="NCBI Taxonomy" id="406431"/>
    <lineage>
        <taxon>Bacteria</taxon>
        <taxon>Bacillati</taxon>
        <taxon>Actinomycetota</taxon>
        <taxon>Actinomycetes</taxon>
        <taxon>Streptosporangiales</taxon>
        <taxon>Thermomonosporaceae</taxon>
        <taxon>Actinomadura</taxon>
    </lineage>
</organism>
<keyword evidence="2" id="KW-1133">Transmembrane helix</keyword>
<evidence type="ECO:0008006" key="5">
    <source>
        <dbReference type="Google" id="ProtNLM"/>
    </source>
</evidence>
<dbReference type="RefSeq" id="WP_187241697.1">
    <property type="nucleotide sequence ID" value="NZ_BAAAOK010000008.1"/>
</dbReference>
<feature type="compositionally biased region" description="Polar residues" evidence="1">
    <location>
        <begin position="280"/>
        <end position="292"/>
    </location>
</feature>
<evidence type="ECO:0000256" key="2">
    <source>
        <dbReference type="SAM" id="Phobius"/>
    </source>
</evidence>
<evidence type="ECO:0000256" key="1">
    <source>
        <dbReference type="SAM" id="MobiDB-lite"/>
    </source>
</evidence>
<evidence type="ECO:0000313" key="4">
    <source>
        <dbReference type="Proteomes" id="UP000805614"/>
    </source>
</evidence>
<keyword evidence="2" id="KW-0472">Membrane</keyword>
<feature type="compositionally biased region" description="Low complexity" evidence="1">
    <location>
        <begin position="1"/>
        <end position="13"/>
    </location>
</feature>
<keyword evidence="4" id="KW-1185">Reference proteome</keyword>
<gene>
    <name evidence="3" type="ORF">HKK74_04205</name>
</gene>
<dbReference type="EMBL" id="JABVEC010000002">
    <property type="protein sequence ID" value="MBC6464701.1"/>
    <property type="molecule type" value="Genomic_DNA"/>
</dbReference>
<feature type="region of interest" description="Disordered" evidence="1">
    <location>
        <begin position="1"/>
        <end position="32"/>
    </location>
</feature>
<protein>
    <recommendedName>
        <fullName evidence="5">SAF domain-containing protein</fullName>
    </recommendedName>
</protein>
<name>A0ABR7LIM5_9ACTN</name>
<feature type="region of interest" description="Disordered" evidence="1">
    <location>
        <begin position="234"/>
        <end position="292"/>
    </location>
</feature>
<comment type="caution">
    <text evidence="3">The sequence shown here is derived from an EMBL/GenBank/DDBJ whole genome shotgun (WGS) entry which is preliminary data.</text>
</comment>
<accession>A0ABR7LIM5</accession>
<proteinExistence type="predicted"/>
<keyword evidence="2" id="KW-0812">Transmembrane</keyword>
<dbReference type="Proteomes" id="UP000805614">
    <property type="component" value="Unassembled WGS sequence"/>
</dbReference>
<feature type="transmembrane region" description="Helical" evidence="2">
    <location>
        <begin position="38"/>
        <end position="59"/>
    </location>
</feature>
<reference evidence="3 4" key="1">
    <citation type="submission" date="2020-06" db="EMBL/GenBank/DDBJ databases">
        <title>Actinomadura xiongansis sp. nov., isolated from soil of Baiyangdian.</title>
        <authorList>
            <person name="Zhang X."/>
        </authorList>
    </citation>
    <scope>NUCLEOTIDE SEQUENCE [LARGE SCALE GENOMIC DNA]</scope>
    <source>
        <strain evidence="3 4">HBUM206468</strain>
    </source>
</reference>